<protein>
    <recommendedName>
        <fullName evidence="2">EamA domain-containing protein</fullName>
    </recommendedName>
</protein>
<feature type="domain" description="EamA" evidence="2">
    <location>
        <begin position="155"/>
        <end position="286"/>
    </location>
</feature>
<keyword evidence="1" id="KW-1133">Transmembrane helix</keyword>
<dbReference type="OMA" id="WTSIIYI"/>
<evidence type="ECO:0000313" key="3">
    <source>
        <dbReference type="EMBL" id="CAD8107377.1"/>
    </source>
</evidence>
<feature type="transmembrane region" description="Helical" evidence="1">
    <location>
        <begin position="187"/>
        <end position="205"/>
    </location>
</feature>
<keyword evidence="1" id="KW-0472">Membrane</keyword>
<reference evidence="3" key="1">
    <citation type="submission" date="2021-01" db="EMBL/GenBank/DDBJ databases">
        <authorList>
            <consortium name="Genoscope - CEA"/>
            <person name="William W."/>
        </authorList>
    </citation>
    <scope>NUCLEOTIDE SEQUENCE</scope>
</reference>
<dbReference type="InterPro" id="IPR000620">
    <property type="entry name" value="EamA_dom"/>
</dbReference>
<organism evidence="3 4">
    <name type="scientific">Paramecium primaurelia</name>
    <dbReference type="NCBI Taxonomy" id="5886"/>
    <lineage>
        <taxon>Eukaryota</taxon>
        <taxon>Sar</taxon>
        <taxon>Alveolata</taxon>
        <taxon>Ciliophora</taxon>
        <taxon>Intramacronucleata</taxon>
        <taxon>Oligohymenophorea</taxon>
        <taxon>Peniculida</taxon>
        <taxon>Parameciidae</taxon>
        <taxon>Paramecium</taxon>
    </lineage>
</organism>
<gene>
    <name evidence="3" type="ORF">PPRIM_AZ9-3.1.T1330138</name>
</gene>
<keyword evidence="1" id="KW-0812">Transmembrane</keyword>
<dbReference type="AlphaFoldDB" id="A0A8S1PVT0"/>
<feature type="transmembrane region" description="Helical" evidence="1">
    <location>
        <begin position="246"/>
        <end position="268"/>
    </location>
</feature>
<dbReference type="Proteomes" id="UP000688137">
    <property type="component" value="Unassembled WGS sequence"/>
</dbReference>
<dbReference type="PANTHER" id="PTHR22911:SF137">
    <property type="entry name" value="SOLUTE CARRIER FAMILY 35 MEMBER G2-RELATED"/>
    <property type="match status" value="1"/>
</dbReference>
<dbReference type="GO" id="GO:0016020">
    <property type="term" value="C:membrane"/>
    <property type="evidence" value="ECO:0007669"/>
    <property type="project" value="InterPro"/>
</dbReference>
<feature type="transmembrane region" description="Helical" evidence="1">
    <location>
        <begin position="120"/>
        <end position="140"/>
    </location>
</feature>
<sequence length="291" mass="32602">MQIQTAAIIKQIVSSLFAAVASMLLKIVSDLDFNQTLYLRAFIGLILLASASIYYKLQVYNFDKQTMDSLINRGIIGGFGAFIYFKGLNLVLVSESILLNRMSPLWTSIIYIIVLQKEQFNRRLLINMTLSGLGIFLIAKNNNQTQITVDSYYHWIGIILILVASITQAIVNILVKSVNKQVDSIVITLYQAFFAINLPVINSLFDGTNFKIPSFNGTFMIVIASVISLLAGILQVQSMREGKLSVVSNVSQIQLFFGYLIDFFVFSAKFNQEQIVGNILLLCSLIPLIWK</sequence>
<feature type="domain" description="EamA" evidence="2">
    <location>
        <begin position="8"/>
        <end position="138"/>
    </location>
</feature>
<feature type="transmembrane region" description="Helical" evidence="1">
    <location>
        <begin position="152"/>
        <end position="175"/>
    </location>
</feature>
<dbReference type="PANTHER" id="PTHR22911">
    <property type="entry name" value="ACYL-MALONYL CONDENSING ENZYME-RELATED"/>
    <property type="match status" value="1"/>
</dbReference>
<proteinExistence type="predicted"/>
<feature type="transmembrane region" description="Helical" evidence="1">
    <location>
        <begin position="75"/>
        <end position="99"/>
    </location>
</feature>
<dbReference type="EMBL" id="CAJJDM010000136">
    <property type="protein sequence ID" value="CAD8107377.1"/>
    <property type="molecule type" value="Genomic_DNA"/>
</dbReference>
<accession>A0A8S1PVT0</accession>
<evidence type="ECO:0000259" key="2">
    <source>
        <dbReference type="Pfam" id="PF00892"/>
    </source>
</evidence>
<keyword evidence="4" id="KW-1185">Reference proteome</keyword>
<evidence type="ECO:0000256" key="1">
    <source>
        <dbReference type="SAM" id="Phobius"/>
    </source>
</evidence>
<comment type="caution">
    <text evidence="3">The sequence shown here is derived from an EMBL/GenBank/DDBJ whole genome shotgun (WGS) entry which is preliminary data.</text>
</comment>
<dbReference type="Pfam" id="PF00892">
    <property type="entry name" value="EamA"/>
    <property type="match status" value="2"/>
</dbReference>
<name>A0A8S1PVT0_PARPR</name>
<evidence type="ECO:0000313" key="4">
    <source>
        <dbReference type="Proteomes" id="UP000688137"/>
    </source>
</evidence>
<feature type="transmembrane region" description="Helical" evidence="1">
    <location>
        <begin position="37"/>
        <end position="55"/>
    </location>
</feature>
<feature type="transmembrane region" description="Helical" evidence="1">
    <location>
        <begin position="217"/>
        <end position="234"/>
    </location>
</feature>